<reference evidence="3" key="1">
    <citation type="journal article" date="2019" name="Int. J. Syst. Evol. Microbiol.">
        <title>The Global Catalogue of Microorganisms (GCM) 10K type strain sequencing project: providing services to taxonomists for standard genome sequencing and annotation.</title>
        <authorList>
            <consortium name="The Broad Institute Genomics Platform"/>
            <consortium name="The Broad Institute Genome Sequencing Center for Infectious Disease"/>
            <person name="Wu L."/>
            <person name="Ma J."/>
        </authorList>
    </citation>
    <scope>NUCLEOTIDE SEQUENCE [LARGE SCALE GENOMIC DNA]</scope>
    <source>
        <strain evidence="3">JCM 11136</strain>
    </source>
</reference>
<sequence>MMTCALALVTLTACTSGPTGGEPVARGVIGADGATPPPASQSPAALTPAAYKDALASRQKTMSGALKSMLGARTVTALDTRLERAGESLRGAADALAELSPPPEVKSEHDTYVVSLRELANSMGSTSGKVGSRAVCTPGAVLTDLGAVLKRADQAGQALESAGGYPADFIDAGAASKKSRRLSNGHFLRKESLTGRSYLQVDNGSPRDAVITVVRGGKKAVTVYVRKKTKFKIRGVRDGSYKIFFTHGVDWDGKRRAFSRDCSFERFEKSVRFRTVYTATQIRWHDWKITLHAISGGNAPTKRVDPDSFPS</sequence>
<comment type="caution">
    <text evidence="2">The sequence shown here is derived from an EMBL/GenBank/DDBJ whole genome shotgun (WGS) entry which is preliminary data.</text>
</comment>
<keyword evidence="3" id="KW-1185">Reference proteome</keyword>
<evidence type="ECO:0000313" key="2">
    <source>
        <dbReference type="EMBL" id="GAA0941491.1"/>
    </source>
</evidence>
<proteinExistence type="predicted"/>
<name>A0ABP4AVI7_9ACTN</name>
<dbReference type="EMBL" id="BAAAHQ010000031">
    <property type="protein sequence ID" value="GAA0941491.1"/>
    <property type="molecule type" value="Genomic_DNA"/>
</dbReference>
<evidence type="ECO:0000256" key="1">
    <source>
        <dbReference type="SAM" id="MobiDB-lite"/>
    </source>
</evidence>
<accession>A0ABP4AVI7</accession>
<dbReference type="Proteomes" id="UP001501578">
    <property type="component" value="Unassembled WGS sequence"/>
</dbReference>
<gene>
    <name evidence="2" type="ORF">GCM10009560_53480</name>
</gene>
<organism evidence="2 3">
    <name type="scientific">Nonomuraea longicatena</name>
    <dbReference type="NCBI Taxonomy" id="83682"/>
    <lineage>
        <taxon>Bacteria</taxon>
        <taxon>Bacillati</taxon>
        <taxon>Actinomycetota</taxon>
        <taxon>Actinomycetes</taxon>
        <taxon>Streptosporangiales</taxon>
        <taxon>Streptosporangiaceae</taxon>
        <taxon>Nonomuraea</taxon>
    </lineage>
</organism>
<feature type="region of interest" description="Disordered" evidence="1">
    <location>
        <begin position="25"/>
        <end position="45"/>
    </location>
</feature>
<evidence type="ECO:0008006" key="4">
    <source>
        <dbReference type="Google" id="ProtNLM"/>
    </source>
</evidence>
<evidence type="ECO:0000313" key="3">
    <source>
        <dbReference type="Proteomes" id="UP001501578"/>
    </source>
</evidence>
<protein>
    <recommendedName>
        <fullName evidence="4">Lipoprotein</fullName>
    </recommendedName>
</protein>